<keyword evidence="7" id="KW-0378">Hydrolase</keyword>
<dbReference type="GO" id="GO:0006508">
    <property type="term" value="P:proteolysis"/>
    <property type="evidence" value="ECO:0007669"/>
    <property type="project" value="UniProtKB-KW"/>
</dbReference>
<dbReference type="AlphaFoldDB" id="A0AAV6TH81"/>
<dbReference type="GO" id="GO:0004519">
    <property type="term" value="F:endonuclease activity"/>
    <property type="evidence" value="ECO:0007669"/>
    <property type="project" value="UniProtKB-KW"/>
</dbReference>
<comment type="caution">
    <text evidence="12">The sequence shown here is derived from an EMBL/GenBank/DDBJ whole genome shotgun (WGS) entry which is preliminary data.</text>
</comment>
<dbReference type="GO" id="GO:0015074">
    <property type="term" value="P:DNA integration"/>
    <property type="evidence" value="ECO:0007669"/>
    <property type="project" value="InterPro"/>
</dbReference>
<dbReference type="PANTHER" id="PTHR37984">
    <property type="entry name" value="PROTEIN CBG26694"/>
    <property type="match status" value="1"/>
</dbReference>
<feature type="compositionally biased region" description="Polar residues" evidence="9">
    <location>
        <begin position="1"/>
        <end position="10"/>
    </location>
</feature>
<keyword evidence="13" id="KW-1185">Reference proteome</keyword>
<evidence type="ECO:0000256" key="6">
    <source>
        <dbReference type="ARBA" id="ARBA00022759"/>
    </source>
</evidence>
<feature type="region of interest" description="Disordered" evidence="9">
    <location>
        <begin position="1"/>
        <end position="21"/>
    </location>
</feature>
<dbReference type="SUPFAM" id="SSF56672">
    <property type="entry name" value="DNA/RNA polymerases"/>
    <property type="match status" value="1"/>
</dbReference>
<reference evidence="12 13" key="1">
    <citation type="journal article" date="2022" name="Nat. Ecol. Evol.">
        <title>A masculinizing supergene underlies an exaggerated male reproductive morph in a spider.</title>
        <authorList>
            <person name="Hendrickx F."/>
            <person name="De Corte Z."/>
            <person name="Sonet G."/>
            <person name="Van Belleghem S.M."/>
            <person name="Kostlbacher S."/>
            <person name="Vangestel C."/>
        </authorList>
    </citation>
    <scope>NUCLEOTIDE SEQUENCE [LARGE SCALE GENOMIC DNA]</scope>
    <source>
        <strain evidence="12">W744_W776</strain>
    </source>
</reference>
<evidence type="ECO:0000256" key="8">
    <source>
        <dbReference type="ARBA" id="ARBA00022918"/>
    </source>
</evidence>
<keyword evidence="4" id="KW-0548">Nucleotidyltransferase</keyword>
<dbReference type="PROSITE" id="PS50994">
    <property type="entry name" value="INTEGRASE"/>
    <property type="match status" value="1"/>
</dbReference>
<dbReference type="FunFam" id="3.10.10.10:FF:000007">
    <property type="entry name" value="Retrovirus-related Pol polyprotein from transposon 17.6-like Protein"/>
    <property type="match status" value="1"/>
</dbReference>
<dbReference type="Pfam" id="PF00078">
    <property type="entry name" value="RVT_1"/>
    <property type="match status" value="1"/>
</dbReference>
<keyword evidence="5" id="KW-0540">Nuclease</keyword>
<dbReference type="PROSITE" id="PS50878">
    <property type="entry name" value="RT_POL"/>
    <property type="match status" value="1"/>
</dbReference>
<keyword evidence="6" id="KW-0255">Endonuclease</keyword>
<dbReference type="GO" id="GO:0008233">
    <property type="term" value="F:peptidase activity"/>
    <property type="evidence" value="ECO:0007669"/>
    <property type="project" value="UniProtKB-KW"/>
</dbReference>
<dbReference type="InterPro" id="IPR041588">
    <property type="entry name" value="Integrase_H2C2"/>
</dbReference>
<feature type="domain" description="Reverse transcriptase" evidence="10">
    <location>
        <begin position="1"/>
        <end position="192"/>
    </location>
</feature>
<dbReference type="Proteomes" id="UP000827092">
    <property type="component" value="Unassembled WGS sequence"/>
</dbReference>
<dbReference type="InterPro" id="IPR043502">
    <property type="entry name" value="DNA/RNA_pol_sf"/>
</dbReference>
<protein>
    <recommendedName>
        <fullName evidence="1">RNA-directed DNA polymerase</fullName>
        <ecNumber evidence="1">2.7.7.49</ecNumber>
    </recommendedName>
</protein>
<name>A0AAV6TH81_9ARAC</name>
<dbReference type="Gene3D" id="1.10.340.70">
    <property type="match status" value="1"/>
</dbReference>
<dbReference type="InterPro" id="IPR012337">
    <property type="entry name" value="RNaseH-like_sf"/>
</dbReference>
<proteinExistence type="predicted"/>
<dbReference type="Pfam" id="PF17921">
    <property type="entry name" value="Integrase_H2C2"/>
    <property type="match status" value="1"/>
</dbReference>
<evidence type="ECO:0000256" key="1">
    <source>
        <dbReference type="ARBA" id="ARBA00012493"/>
    </source>
</evidence>
<dbReference type="InterPro" id="IPR036397">
    <property type="entry name" value="RNaseH_sf"/>
</dbReference>
<keyword evidence="3" id="KW-0808">Transferase</keyword>
<evidence type="ECO:0000256" key="7">
    <source>
        <dbReference type="ARBA" id="ARBA00022801"/>
    </source>
</evidence>
<dbReference type="Pfam" id="PF00665">
    <property type="entry name" value="rve"/>
    <property type="match status" value="1"/>
</dbReference>
<keyword evidence="8" id="KW-0695">RNA-directed DNA polymerase</keyword>
<evidence type="ECO:0000313" key="12">
    <source>
        <dbReference type="EMBL" id="KAG8171240.1"/>
    </source>
</evidence>
<dbReference type="InterPro" id="IPR001584">
    <property type="entry name" value="Integrase_cat-core"/>
</dbReference>
<evidence type="ECO:0000256" key="2">
    <source>
        <dbReference type="ARBA" id="ARBA00022670"/>
    </source>
</evidence>
<dbReference type="InterPro" id="IPR050951">
    <property type="entry name" value="Retrovirus_Pol_polyprotein"/>
</dbReference>
<dbReference type="Gene3D" id="3.30.420.10">
    <property type="entry name" value="Ribonuclease H-like superfamily/Ribonuclease H"/>
    <property type="match status" value="1"/>
</dbReference>
<accession>A0AAV6TH81</accession>
<gene>
    <name evidence="12" type="ORF">JTE90_005244</name>
</gene>
<evidence type="ECO:0000259" key="10">
    <source>
        <dbReference type="PROSITE" id="PS50878"/>
    </source>
</evidence>
<dbReference type="GO" id="GO:0003676">
    <property type="term" value="F:nucleic acid binding"/>
    <property type="evidence" value="ECO:0007669"/>
    <property type="project" value="InterPro"/>
</dbReference>
<dbReference type="PANTHER" id="PTHR37984:SF15">
    <property type="entry name" value="INTEGRASE CATALYTIC DOMAIN-CONTAINING PROTEIN"/>
    <property type="match status" value="1"/>
</dbReference>
<dbReference type="FunFam" id="1.10.340.70:FF:000004">
    <property type="entry name" value="Retrovirus-related Pol polyprotein from transposon 297-like Protein"/>
    <property type="match status" value="1"/>
</dbReference>
<sequence>MRPSKSQYSSPLHMVPKKDSTDWRPVGDYRALNNQTVKDKYGVPNILDFTAELHGKTVFSHIDLVKAYHQIPINPSDVHKTAIATPFGLFESTRMQFGLCNAASTFQRFIDNVIRDLPSTYAFIDDILVASTTEEEHLVHLPAQQTDDELTKIINSEETSLKLRKQACPFVPVDVVCDVSTGSPRPFVPQQLRKAIFDHFHNLSHPGISSTYRLISSRYVWPSMRNEIKDWVKGCSACQRSKITKHTKTPLGTFATPDARFSHIHIDLIGPLPPSDGKIYCLTIIDRFTRWPEVIPIEDITAETVCRALFNGWITRFGCPSNITHDQGSQFGSSLFKELSKHLGTNCIRTTAYHPQANGCVERFHRSLKQSLKAHENTRWTDSLPTVLLGLRAAVKPEINSSSADLVYGVSLRLPADMCTNSTSTNSPSQSTFVSVLRERMKEIQPLP</sequence>
<evidence type="ECO:0000259" key="11">
    <source>
        <dbReference type="PROSITE" id="PS50994"/>
    </source>
</evidence>
<evidence type="ECO:0000313" key="13">
    <source>
        <dbReference type="Proteomes" id="UP000827092"/>
    </source>
</evidence>
<evidence type="ECO:0000256" key="3">
    <source>
        <dbReference type="ARBA" id="ARBA00022679"/>
    </source>
</evidence>
<dbReference type="FunFam" id="3.30.420.10:FF:000032">
    <property type="entry name" value="Retrovirus-related Pol polyprotein from transposon 297-like Protein"/>
    <property type="match status" value="1"/>
</dbReference>
<keyword evidence="2" id="KW-0645">Protease</keyword>
<organism evidence="12 13">
    <name type="scientific">Oedothorax gibbosus</name>
    <dbReference type="NCBI Taxonomy" id="931172"/>
    <lineage>
        <taxon>Eukaryota</taxon>
        <taxon>Metazoa</taxon>
        <taxon>Ecdysozoa</taxon>
        <taxon>Arthropoda</taxon>
        <taxon>Chelicerata</taxon>
        <taxon>Arachnida</taxon>
        <taxon>Araneae</taxon>
        <taxon>Araneomorphae</taxon>
        <taxon>Entelegynae</taxon>
        <taxon>Araneoidea</taxon>
        <taxon>Linyphiidae</taxon>
        <taxon>Erigoninae</taxon>
        <taxon>Oedothorax</taxon>
    </lineage>
</organism>
<evidence type="ECO:0000256" key="4">
    <source>
        <dbReference type="ARBA" id="ARBA00022695"/>
    </source>
</evidence>
<evidence type="ECO:0000256" key="5">
    <source>
        <dbReference type="ARBA" id="ARBA00022722"/>
    </source>
</evidence>
<dbReference type="CDD" id="cd01647">
    <property type="entry name" value="RT_LTR"/>
    <property type="match status" value="1"/>
</dbReference>
<dbReference type="Gene3D" id="3.10.10.10">
    <property type="entry name" value="HIV Type 1 Reverse Transcriptase, subunit A, domain 1"/>
    <property type="match status" value="1"/>
</dbReference>
<dbReference type="SUPFAM" id="SSF53098">
    <property type="entry name" value="Ribonuclease H-like"/>
    <property type="match status" value="1"/>
</dbReference>
<dbReference type="EC" id="2.7.7.49" evidence="1"/>
<feature type="non-terminal residue" evidence="12">
    <location>
        <position position="448"/>
    </location>
</feature>
<dbReference type="EMBL" id="JAFNEN010004269">
    <property type="protein sequence ID" value="KAG8171240.1"/>
    <property type="molecule type" value="Genomic_DNA"/>
</dbReference>
<feature type="domain" description="Integrase catalytic" evidence="11">
    <location>
        <begin position="253"/>
        <end position="423"/>
    </location>
</feature>
<evidence type="ECO:0000256" key="9">
    <source>
        <dbReference type="SAM" id="MobiDB-lite"/>
    </source>
</evidence>
<dbReference type="InterPro" id="IPR000477">
    <property type="entry name" value="RT_dom"/>
</dbReference>
<dbReference type="Gene3D" id="3.30.70.270">
    <property type="match status" value="1"/>
</dbReference>
<dbReference type="GO" id="GO:0042575">
    <property type="term" value="C:DNA polymerase complex"/>
    <property type="evidence" value="ECO:0007669"/>
    <property type="project" value="UniProtKB-ARBA"/>
</dbReference>
<dbReference type="InterPro" id="IPR043128">
    <property type="entry name" value="Rev_trsase/Diguanyl_cyclase"/>
</dbReference>
<dbReference type="GO" id="GO:0003964">
    <property type="term" value="F:RNA-directed DNA polymerase activity"/>
    <property type="evidence" value="ECO:0007669"/>
    <property type="project" value="UniProtKB-KW"/>
</dbReference>